<evidence type="ECO:0000313" key="1">
    <source>
        <dbReference type="EMBL" id="ADJ23022.1"/>
    </source>
</evidence>
<protein>
    <submittedName>
        <fullName evidence="1">Uncharacterized protein</fullName>
    </submittedName>
</protein>
<proteinExistence type="predicted"/>
<dbReference type="HOGENOM" id="CLU_2734574_0_0_5"/>
<name>D8JWA9_HYPDA</name>
<sequence>MPDRDAIKLKAGLSVLSTYIDALCPSERLLLAVLLASLSDDDAQISDVSISWTDIEGGRQHRAVATAPVSN</sequence>
<dbReference type="EMBL" id="CP002083">
    <property type="protein sequence ID" value="ADJ23022.1"/>
    <property type="molecule type" value="Genomic_DNA"/>
</dbReference>
<reference evidence="2" key="1">
    <citation type="journal article" date="2011" name="J. Bacteriol.">
        <title>Genome sequences of eight morphologically diverse alphaproteobacteria.</title>
        <authorList>
            <consortium name="US DOE Joint Genome Institute"/>
            <person name="Brown P.J."/>
            <person name="Kysela D.T."/>
            <person name="Buechlein A."/>
            <person name="Hemmerich C."/>
            <person name="Brun Y.V."/>
        </authorList>
    </citation>
    <scope>NUCLEOTIDE SEQUENCE [LARGE SCALE GENOMIC DNA]</scope>
    <source>
        <strain evidence="2">ATCC 51888 / DSM 1869 / NCIB 11706 / TK 0415</strain>
    </source>
</reference>
<accession>D8JWA9</accession>
<dbReference type="STRING" id="582899.Hden_1210"/>
<evidence type="ECO:0000313" key="2">
    <source>
        <dbReference type="Proteomes" id="UP000002033"/>
    </source>
</evidence>
<dbReference type="Proteomes" id="UP000002033">
    <property type="component" value="Chromosome"/>
</dbReference>
<gene>
    <name evidence="1" type="ordered locus">Hden_1210</name>
</gene>
<dbReference type="RefSeq" id="WP_013215237.1">
    <property type="nucleotide sequence ID" value="NC_014313.1"/>
</dbReference>
<dbReference type="AlphaFoldDB" id="D8JWA9"/>
<keyword evidence="2" id="KW-1185">Reference proteome</keyword>
<organism evidence="1 2">
    <name type="scientific">Hyphomicrobium denitrificans (strain ATCC 51888 / DSM 1869 / NCIMB 11706 / TK 0415)</name>
    <dbReference type="NCBI Taxonomy" id="582899"/>
    <lineage>
        <taxon>Bacteria</taxon>
        <taxon>Pseudomonadati</taxon>
        <taxon>Pseudomonadota</taxon>
        <taxon>Alphaproteobacteria</taxon>
        <taxon>Hyphomicrobiales</taxon>
        <taxon>Hyphomicrobiaceae</taxon>
        <taxon>Hyphomicrobium</taxon>
    </lineage>
</organism>
<dbReference type="KEGG" id="hdn:Hden_1210"/>